<dbReference type="CDD" id="cd02808">
    <property type="entry name" value="GltS_FMN"/>
    <property type="match status" value="1"/>
</dbReference>
<organism evidence="4 5">
    <name type="scientific">Snuella lapsa</name>
    <dbReference type="NCBI Taxonomy" id="870481"/>
    <lineage>
        <taxon>Bacteria</taxon>
        <taxon>Pseudomonadati</taxon>
        <taxon>Bacteroidota</taxon>
        <taxon>Flavobacteriia</taxon>
        <taxon>Flavobacteriales</taxon>
        <taxon>Flavobacteriaceae</taxon>
        <taxon>Snuella</taxon>
    </lineage>
</organism>
<reference evidence="5" key="1">
    <citation type="journal article" date="2019" name="Int. J. Syst. Evol. Microbiol.">
        <title>The Global Catalogue of Microorganisms (GCM) 10K type strain sequencing project: providing services to taxonomists for standard genome sequencing and annotation.</title>
        <authorList>
            <consortium name="The Broad Institute Genomics Platform"/>
            <consortium name="The Broad Institute Genome Sequencing Center for Infectious Disease"/>
            <person name="Wu L."/>
            <person name="Ma J."/>
        </authorList>
    </citation>
    <scope>NUCLEOTIDE SEQUENCE [LARGE SCALE GENOMIC DNA]</scope>
    <source>
        <strain evidence="5">JCM 17111</strain>
    </source>
</reference>
<dbReference type="InterPro" id="IPR024188">
    <property type="entry name" value="GltB"/>
</dbReference>
<dbReference type="Gene3D" id="3.20.20.70">
    <property type="entry name" value="Aldolase class I"/>
    <property type="match status" value="1"/>
</dbReference>
<protein>
    <submittedName>
        <fullName evidence="4">FMN-binding glutamate synthase family protein</fullName>
    </submittedName>
</protein>
<dbReference type="PIRSF" id="PIRSF006429">
    <property type="entry name" value="GOGAT_lg_2"/>
    <property type="match status" value="1"/>
</dbReference>
<dbReference type="EMBL" id="BAABCY010000022">
    <property type="protein sequence ID" value="GAA3559653.1"/>
    <property type="molecule type" value="Genomic_DNA"/>
</dbReference>
<evidence type="ECO:0000256" key="1">
    <source>
        <dbReference type="ARBA" id="ARBA00009716"/>
    </source>
</evidence>
<evidence type="ECO:0000313" key="4">
    <source>
        <dbReference type="EMBL" id="GAA3559653.1"/>
    </source>
</evidence>
<accession>A0ABP6X0S1</accession>
<keyword evidence="5" id="KW-1185">Reference proteome</keyword>
<gene>
    <name evidence="4" type="ORF">GCM10022395_08230</name>
</gene>
<dbReference type="InterPro" id="IPR013785">
    <property type="entry name" value="Aldolase_TIM"/>
</dbReference>
<dbReference type="PANTHER" id="PTHR43819">
    <property type="entry name" value="ARCHAEAL-TYPE GLUTAMATE SYNTHASE [NADPH]"/>
    <property type="match status" value="1"/>
</dbReference>
<dbReference type="PANTHER" id="PTHR43819:SF1">
    <property type="entry name" value="ARCHAEAL-TYPE GLUTAMATE SYNTHASE [NADPH]"/>
    <property type="match status" value="1"/>
</dbReference>
<dbReference type="SUPFAM" id="SSF51395">
    <property type="entry name" value="FMN-linked oxidoreductases"/>
    <property type="match status" value="1"/>
</dbReference>
<dbReference type="Proteomes" id="UP001500954">
    <property type="component" value="Unassembled WGS sequence"/>
</dbReference>
<evidence type="ECO:0000313" key="5">
    <source>
        <dbReference type="Proteomes" id="UP001500954"/>
    </source>
</evidence>
<evidence type="ECO:0000256" key="2">
    <source>
        <dbReference type="PIRNR" id="PIRNR006429"/>
    </source>
</evidence>
<comment type="similarity">
    <text evidence="1 2">Belongs to the glutamate synthase family.</text>
</comment>
<sequence length="474" mass="52362">MLEKIGPELRQYLVANNREELPFNRIERGWIYASAKKENNYEGFGTDRDIYAHQHIFINNAMIPYKIEEDHPNTLDKSFIPCAKVMGAYNKRKRPYRPASIINVSAMSFGSLSAKAIESLNKGVKKANAYHNTGEGGLSPYHSYGGDVVFHFGTGYFGVRNDDGSFSMEKLVKLVQANPFIRAVEIKLSQGAKPGKGGVLPGSKITKEIANIRGVKVGKDVLSPPNHSAFSNVTEMVDFIEAIADATGLPVGIKAAIGKLEQWEELANIMKTTNKGPDFITVDGGEGGTGAAPPSFADHVSLPWVYGFSDLYKLFKNKDLTERIVFIGSGKLGFPAKAAMAFAMGADCINVAREAMMSIGCIQAQICHTNRCPSGVATQSKWLQNGIDPTLKSERLAQYFKTFRKELTEITHSAGYEHPCQFKMRDIEINVDDHNLSKELARTYMYNKTPVPFTSMKDLKECVYLGGDYNKPNP</sequence>
<evidence type="ECO:0000259" key="3">
    <source>
        <dbReference type="Pfam" id="PF01645"/>
    </source>
</evidence>
<comment type="caution">
    <text evidence="4">The sequence shown here is derived from an EMBL/GenBank/DDBJ whole genome shotgun (WGS) entry which is preliminary data.</text>
</comment>
<name>A0ABP6X0S1_9FLAO</name>
<proteinExistence type="inferred from homology"/>
<feature type="domain" description="Glutamate synthase" evidence="3">
    <location>
        <begin position="99"/>
        <end position="416"/>
    </location>
</feature>
<dbReference type="Pfam" id="PF01645">
    <property type="entry name" value="Glu_synthase"/>
    <property type="match status" value="1"/>
</dbReference>
<dbReference type="InterPro" id="IPR002932">
    <property type="entry name" value="Glu_synthdom"/>
</dbReference>